<protein>
    <recommendedName>
        <fullName evidence="2">(5-formylfuran-3-yl)methyl phosphate synthase</fullName>
        <ecNumber evidence="2">4.2.3.153</ecNumber>
    </recommendedName>
    <alternativeName>
        <fullName evidence="5">4-(hydroxymethyl)-2-furancarboxaldehyde-phosphate synthase</fullName>
    </alternativeName>
</protein>
<evidence type="ECO:0000256" key="4">
    <source>
        <dbReference type="ARBA" id="ARBA00023270"/>
    </source>
</evidence>
<feature type="active site" description="Proton acceptor" evidence="7">
    <location>
        <position position="86"/>
    </location>
</feature>
<dbReference type="RefSeq" id="WP_153250204.1">
    <property type="nucleotide sequence ID" value="NZ_CP044205.1"/>
</dbReference>
<feature type="active site" description="Schiff-base intermediate with substrate" evidence="7">
    <location>
        <position position="28"/>
    </location>
</feature>
<dbReference type="EC" id="4.2.3.153" evidence="2"/>
<dbReference type="GO" id="GO:0016829">
    <property type="term" value="F:lyase activity"/>
    <property type="evidence" value="ECO:0007669"/>
    <property type="project" value="UniProtKB-KW"/>
</dbReference>
<dbReference type="InParanoid" id="A0A5Q0BRD2"/>
<proteinExistence type="predicted"/>
<dbReference type="Proteomes" id="UP000325755">
    <property type="component" value="Chromosome"/>
</dbReference>
<name>A0A5Q0BRD2_9GAMM</name>
<accession>A0A5Q0BRD2</accession>
<reference evidence="8 9" key="1">
    <citation type="submission" date="2019-09" db="EMBL/GenBank/DDBJ databases">
        <title>Ecophysiology of the spiral-shaped methanotroph Methylospira mobilis as revealed by the complete genome sequence.</title>
        <authorList>
            <person name="Oshkin I.Y."/>
            <person name="Dedysh S.N."/>
            <person name="Miroshnikov K."/>
            <person name="Danilova O.V."/>
            <person name="Hakobyan A."/>
            <person name="Liesack W."/>
        </authorList>
    </citation>
    <scope>NUCLEOTIDE SEQUENCE [LARGE SCALE GENOMIC DNA]</scope>
    <source>
        <strain evidence="8 9">Shm1</strain>
    </source>
</reference>
<sequence>MSGMLASVTSLTEARIALAAGVDIIDLKAPEKGALGALPIEVVREIVAGIDGACPVSATIGDQPLLPEPVLASVLQMAATGVDFVKIGFFTGGDMQATLDTLAPAASGGLRLIAVLFGDRQPEITWLDAIAAAGFRGVMLDTQDKQQGSLLNCRSFDFLKDFVSAARARGLLCGLAGSLRKTDISALLPLAPDYLGFRGALCVGSRRTDRIDENSVLEIRNLITARSIAHAL</sequence>
<dbReference type="PIRSF" id="PIRSF015957">
    <property type="entry name" value="UCP015957"/>
    <property type="match status" value="1"/>
</dbReference>
<dbReference type="InterPro" id="IPR007565">
    <property type="entry name" value="4HFCP_synth"/>
</dbReference>
<evidence type="ECO:0000256" key="5">
    <source>
        <dbReference type="ARBA" id="ARBA00032523"/>
    </source>
</evidence>
<evidence type="ECO:0000256" key="7">
    <source>
        <dbReference type="PIRSR" id="PIRSR015957-1"/>
    </source>
</evidence>
<keyword evidence="9" id="KW-1185">Reference proteome</keyword>
<keyword evidence="4" id="KW-0704">Schiff base</keyword>
<keyword evidence="3" id="KW-0456">Lyase</keyword>
<evidence type="ECO:0000313" key="8">
    <source>
        <dbReference type="EMBL" id="QFY44236.1"/>
    </source>
</evidence>
<dbReference type="KEGG" id="mmob:F6R98_17675"/>
<evidence type="ECO:0000256" key="2">
    <source>
        <dbReference type="ARBA" id="ARBA00012553"/>
    </source>
</evidence>
<organism evidence="8 9">
    <name type="scientific">Candidatus Methylospira mobilis</name>
    <dbReference type="NCBI Taxonomy" id="1808979"/>
    <lineage>
        <taxon>Bacteria</taxon>
        <taxon>Pseudomonadati</taxon>
        <taxon>Pseudomonadota</taxon>
        <taxon>Gammaproteobacteria</taxon>
        <taxon>Methylococcales</taxon>
        <taxon>Methylococcaceae</taxon>
        <taxon>Candidatus Methylospira</taxon>
    </lineage>
</organism>
<gene>
    <name evidence="8" type="ORF">F6R98_17675</name>
</gene>
<dbReference type="NCBIfam" id="NF002576">
    <property type="entry name" value="PRK02227.1-5"/>
    <property type="match status" value="1"/>
</dbReference>
<evidence type="ECO:0000256" key="1">
    <source>
        <dbReference type="ARBA" id="ARBA00003810"/>
    </source>
</evidence>
<evidence type="ECO:0000313" key="9">
    <source>
        <dbReference type="Proteomes" id="UP000325755"/>
    </source>
</evidence>
<dbReference type="EMBL" id="CP044205">
    <property type="protein sequence ID" value="QFY44236.1"/>
    <property type="molecule type" value="Genomic_DNA"/>
</dbReference>
<comment type="function">
    <text evidence="1">Catalyzes the formation of 4-(hydroxymethyl)-2-furancarboxaldehyde phosphate (4-HFC-P) from two molecules of glyceraldehyde-3-P (GA-3-P).</text>
</comment>
<dbReference type="Pfam" id="PF04476">
    <property type="entry name" value="4HFCP_synth"/>
    <property type="match status" value="1"/>
</dbReference>
<dbReference type="AlphaFoldDB" id="A0A5Q0BRD2"/>
<comment type="catalytic activity">
    <reaction evidence="6">
        <text>2 D-glyceraldehyde 3-phosphate = 4-(hydroxymethyl)-2-furancarboxaldehyde phosphate + phosphate + 2 H2O</text>
        <dbReference type="Rhea" id="RHEA:43536"/>
        <dbReference type="ChEBI" id="CHEBI:15377"/>
        <dbReference type="ChEBI" id="CHEBI:43474"/>
        <dbReference type="ChEBI" id="CHEBI:59776"/>
        <dbReference type="ChEBI" id="CHEBI:83407"/>
        <dbReference type="EC" id="4.2.3.153"/>
    </reaction>
</comment>
<evidence type="ECO:0000256" key="6">
    <source>
        <dbReference type="ARBA" id="ARBA00047628"/>
    </source>
</evidence>
<evidence type="ECO:0000256" key="3">
    <source>
        <dbReference type="ARBA" id="ARBA00023239"/>
    </source>
</evidence>
<dbReference type="OrthoDB" id="2111523at2"/>